<comment type="cofactor">
    <cofactor evidence="1 10">
        <name>Zn(2+)</name>
        <dbReference type="ChEBI" id="CHEBI:29105"/>
    </cofactor>
</comment>
<comment type="similarity">
    <text evidence="3 10">Belongs to the alpha-carbonic anhydrase family.</text>
</comment>
<dbReference type="RefSeq" id="WP_008623333.1">
    <property type="nucleotide sequence ID" value="NZ_AMZY02000001.1"/>
</dbReference>
<reference evidence="13" key="1">
    <citation type="submission" date="2013-01" db="EMBL/GenBank/DDBJ databases">
        <title>Genome assembly of Mariniradius saccharolyticus AK6.</title>
        <authorList>
            <person name="Vaidya B."/>
            <person name="Khatri I."/>
            <person name="Tanuku N.R.S."/>
            <person name="Subramanian S."/>
            <person name="Pinnaka A."/>
        </authorList>
    </citation>
    <scope>NUCLEOTIDE SEQUENCE [LARGE SCALE GENOMIC DNA]</scope>
    <source>
        <strain evidence="13">AK6</strain>
    </source>
</reference>
<evidence type="ECO:0000256" key="7">
    <source>
        <dbReference type="ARBA" id="ARBA00022833"/>
    </source>
</evidence>
<evidence type="ECO:0000256" key="5">
    <source>
        <dbReference type="ARBA" id="ARBA00014628"/>
    </source>
</evidence>
<keyword evidence="6 10" id="KW-0479">Metal-binding</keyword>
<evidence type="ECO:0000256" key="3">
    <source>
        <dbReference type="ARBA" id="ARBA00010718"/>
    </source>
</evidence>
<dbReference type="OrthoDB" id="5327615at2"/>
<dbReference type="Gene3D" id="3.10.200.10">
    <property type="entry name" value="Alpha carbonic anhydrase"/>
    <property type="match status" value="1"/>
</dbReference>
<evidence type="ECO:0000313" key="14">
    <source>
        <dbReference type="Proteomes" id="UP000010953"/>
    </source>
</evidence>
<dbReference type="InterPro" id="IPR001148">
    <property type="entry name" value="CA_dom"/>
</dbReference>
<feature type="chain" id="PRO_5025091692" description="Carbonic anhydrase" evidence="10">
    <location>
        <begin position="20"/>
        <end position="269"/>
    </location>
</feature>
<dbReference type="InterPro" id="IPR018338">
    <property type="entry name" value="Carbonic_anhydrase_a-class_CS"/>
</dbReference>
<dbReference type="GO" id="GO:0004089">
    <property type="term" value="F:carbonate dehydratase activity"/>
    <property type="evidence" value="ECO:0007669"/>
    <property type="project" value="UniProtKB-UniRule"/>
</dbReference>
<dbReference type="SMART" id="SM01057">
    <property type="entry name" value="Carb_anhydrase"/>
    <property type="match status" value="1"/>
</dbReference>
<dbReference type="PROSITE" id="PS00162">
    <property type="entry name" value="ALPHA_CA_1"/>
    <property type="match status" value="1"/>
</dbReference>
<feature type="domain" description="Alpha-carbonic anhydrase" evidence="12">
    <location>
        <begin position="35"/>
        <end position="269"/>
    </location>
</feature>
<dbReference type="InterPro" id="IPR041891">
    <property type="entry name" value="Alpha_CA_prokaryot-like"/>
</dbReference>
<evidence type="ECO:0000256" key="4">
    <source>
        <dbReference type="ARBA" id="ARBA00012925"/>
    </source>
</evidence>
<dbReference type="eggNOG" id="COG3338">
    <property type="taxonomic scope" value="Bacteria"/>
</dbReference>
<dbReference type="Pfam" id="PF00194">
    <property type="entry name" value="Carb_anhydrase"/>
    <property type="match status" value="1"/>
</dbReference>
<evidence type="ECO:0000256" key="9">
    <source>
        <dbReference type="ARBA" id="ARBA00048348"/>
    </source>
</evidence>
<keyword evidence="8 10" id="KW-0456">Lyase</keyword>
<comment type="catalytic activity">
    <reaction evidence="9 10">
        <text>hydrogencarbonate + H(+) = CO2 + H2O</text>
        <dbReference type="Rhea" id="RHEA:10748"/>
        <dbReference type="ChEBI" id="CHEBI:15377"/>
        <dbReference type="ChEBI" id="CHEBI:15378"/>
        <dbReference type="ChEBI" id="CHEBI:16526"/>
        <dbReference type="ChEBI" id="CHEBI:17544"/>
        <dbReference type="EC" id="4.2.1.1"/>
    </reaction>
</comment>
<dbReference type="EMBL" id="AMZY02000001">
    <property type="protein sequence ID" value="EMS35362.1"/>
    <property type="molecule type" value="Genomic_DNA"/>
</dbReference>
<dbReference type="InterPro" id="IPR023561">
    <property type="entry name" value="Carbonic_anhydrase_a-class"/>
</dbReference>
<dbReference type="CDD" id="cd03124">
    <property type="entry name" value="alpha_CA_prokaryotic_like"/>
    <property type="match status" value="1"/>
</dbReference>
<proteinExistence type="inferred from homology"/>
<dbReference type="SUPFAM" id="SSF51069">
    <property type="entry name" value="Carbonic anhydrase"/>
    <property type="match status" value="1"/>
</dbReference>
<dbReference type="GO" id="GO:0008270">
    <property type="term" value="F:zinc ion binding"/>
    <property type="evidence" value="ECO:0007669"/>
    <property type="project" value="UniProtKB-UniRule"/>
</dbReference>
<keyword evidence="7 10" id="KW-0862">Zinc</keyword>
<dbReference type="EC" id="4.2.1.1" evidence="4 10"/>
<dbReference type="InterPro" id="IPR036398">
    <property type="entry name" value="CA_dom_sf"/>
</dbReference>
<evidence type="ECO:0000256" key="10">
    <source>
        <dbReference type="RuleBase" id="RU367011"/>
    </source>
</evidence>
<organism evidence="13 14">
    <name type="scientific">Mariniradius saccharolyticus AK6</name>
    <dbReference type="NCBI Taxonomy" id="1239962"/>
    <lineage>
        <taxon>Bacteria</taxon>
        <taxon>Pseudomonadati</taxon>
        <taxon>Bacteroidota</taxon>
        <taxon>Cytophagia</taxon>
        <taxon>Cytophagales</taxon>
        <taxon>Cyclobacteriaceae</taxon>
        <taxon>Mariniradius</taxon>
    </lineage>
</organism>
<dbReference type="PROSITE" id="PS51257">
    <property type="entry name" value="PROKAR_LIPOPROTEIN"/>
    <property type="match status" value="1"/>
</dbReference>
<feature type="compositionally biased region" description="Low complexity" evidence="11">
    <location>
        <begin position="25"/>
        <end position="41"/>
    </location>
</feature>
<dbReference type="Proteomes" id="UP000010953">
    <property type="component" value="Unassembled WGS sequence"/>
</dbReference>
<evidence type="ECO:0000259" key="12">
    <source>
        <dbReference type="PROSITE" id="PS51144"/>
    </source>
</evidence>
<comment type="function">
    <text evidence="2 10">Reversible hydration of carbon dioxide.</text>
</comment>
<evidence type="ECO:0000256" key="8">
    <source>
        <dbReference type="ARBA" id="ARBA00023239"/>
    </source>
</evidence>
<dbReference type="AlphaFoldDB" id="M7Y3S1"/>
<evidence type="ECO:0000313" key="13">
    <source>
        <dbReference type="EMBL" id="EMS35362.1"/>
    </source>
</evidence>
<evidence type="ECO:0000256" key="1">
    <source>
        <dbReference type="ARBA" id="ARBA00001947"/>
    </source>
</evidence>
<dbReference type="PANTHER" id="PTHR18952">
    <property type="entry name" value="CARBONIC ANHYDRASE"/>
    <property type="match status" value="1"/>
</dbReference>
<dbReference type="PROSITE" id="PS51144">
    <property type="entry name" value="ALPHA_CA_2"/>
    <property type="match status" value="1"/>
</dbReference>
<sequence>MKTTVFPTLILGAFLGWFACSPKPATETTETTEANEIENTAPDAQGKRTMGYALPGLEHGLCQSPINIQSASTGEEGRHLITLDFKDEINKVENLGHTVQLDFAEGSTITVDDTTFNFKQFHFHTPSEHQIDGITYPMEMHIVNLLPNEDKNAVPQYLVIGILFKEGKESKFINDFLAAIPKQEHETAELKPGTVKIADLVGTIPTTALGNYYHYKGSLTTPPYTESVRWYIAKHVYEASSAQIEAINKVEGNNARHVQALYGRAVLTK</sequence>
<dbReference type="PANTHER" id="PTHR18952:SF265">
    <property type="entry name" value="CARBONIC ANHYDRASE"/>
    <property type="match status" value="1"/>
</dbReference>
<feature type="region of interest" description="Disordered" evidence="11">
    <location>
        <begin position="25"/>
        <end position="47"/>
    </location>
</feature>
<name>M7Y3S1_9BACT</name>
<evidence type="ECO:0000256" key="11">
    <source>
        <dbReference type="SAM" id="MobiDB-lite"/>
    </source>
</evidence>
<dbReference type="InParanoid" id="M7Y3S1"/>
<dbReference type="STRING" id="1239962.C943_00135"/>
<evidence type="ECO:0000256" key="6">
    <source>
        <dbReference type="ARBA" id="ARBA00022723"/>
    </source>
</evidence>
<evidence type="ECO:0000256" key="2">
    <source>
        <dbReference type="ARBA" id="ARBA00002904"/>
    </source>
</evidence>
<accession>M7Y3S1</accession>
<protein>
    <recommendedName>
        <fullName evidence="5 10">Carbonic anhydrase</fullName>
        <ecNumber evidence="4 10">4.2.1.1</ecNumber>
    </recommendedName>
</protein>
<comment type="caution">
    <text evidence="13">The sequence shown here is derived from an EMBL/GenBank/DDBJ whole genome shotgun (WGS) entry which is preliminary data.</text>
</comment>
<gene>
    <name evidence="13" type="ORF">C943_00135</name>
</gene>
<keyword evidence="10" id="KW-0732">Signal</keyword>
<keyword evidence="14" id="KW-1185">Reference proteome</keyword>
<feature type="signal peptide" evidence="10">
    <location>
        <begin position="1"/>
        <end position="19"/>
    </location>
</feature>